<sequence>MGSTAVCDRRRRSALALGGVVAVALLAGGCVDAESDEEPETRSFELDGGTLKVDSDDSAIELVAADGESRRGAARIEVTRWFAGRTFLGGDAGVSWEMKGDTLKLRTKCPGVASSCDARHRIEVPSGVAVDVVNGDGSVSAKGFATPVKVRADDGRVTVRDSKGPLDLLSKDGRVEAVDVSSRRVTARSEDGRVDVRLSRVPEAVEARSGDGSVTVEVPHGRYRVDAGSGDGAVDVGVPRDSSSRHAVSAHSDDGRVTVRER</sequence>
<feature type="region of interest" description="Disordered" evidence="1">
    <location>
        <begin position="223"/>
        <end position="262"/>
    </location>
</feature>
<organism evidence="3 4">
    <name type="scientific">Streptomyces triticagri</name>
    <dbReference type="NCBI Taxonomy" id="2293568"/>
    <lineage>
        <taxon>Bacteria</taxon>
        <taxon>Bacillati</taxon>
        <taxon>Actinomycetota</taxon>
        <taxon>Actinomycetes</taxon>
        <taxon>Kitasatosporales</taxon>
        <taxon>Streptomycetaceae</taxon>
        <taxon>Streptomyces</taxon>
    </lineage>
</organism>
<evidence type="ECO:0000259" key="2">
    <source>
        <dbReference type="Pfam" id="PF13349"/>
    </source>
</evidence>
<feature type="domain" description="DUF4097" evidence="2">
    <location>
        <begin position="132"/>
        <end position="258"/>
    </location>
</feature>
<dbReference type="AlphaFoldDB" id="A0A372M5H8"/>
<evidence type="ECO:0000313" key="3">
    <source>
        <dbReference type="EMBL" id="RFU86186.1"/>
    </source>
</evidence>
<dbReference type="EMBL" id="QUAK01000075">
    <property type="protein sequence ID" value="RFU86186.1"/>
    <property type="molecule type" value="Genomic_DNA"/>
</dbReference>
<proteinExistence type="predicted"/>
<keyword evidence="4" id="KW-1185">Reference proteome</keyword>
<dbReference type="OrthoDB" id="5243271at2"/>
<gene>
    <name evidence="3" type="ORF">DY218_13810</name>
</gene>
<feature type="compositionally biased region" description="Low complexity" evidence="1">
    <location>
        <begin position="226"/>
        <end position="237"/>
    </location>
</feature>
<reference evidence="3 4" key="1">
    <citation type="submission" date="2018-08" db="EMBL/GenBank/DDBJ databases">
        <title>Isolation, diversity and antifungal activity of Actinobacteria from wheat.</title>
        <authorList>
            <person name="Han C."/>
        </authorList>
    </citation>
    <scope>NUCLEOTIDE SEQUENCE [LARGE SCALE GENOMIC DNA]</scope>
    <source>
        <strain evidence="3 4">NEAU-YY421</strain>
    </source>
</reference>
<accession>A0A372M5H8</accession>
<protein>
    <recommendedName>
        <fullName evidence="2">DUF4097 domain-containing protein</fullName>
    </recommendedName>
</protein>
<comment type="caution">
    <text evidence="3">The sequence shown here is derived from an EMBL/GenBank/DDBJ whole genome shotgun (WGS) entry which is preliminary data.</text>
</comment>
<evidence type="ECO:0000256" key="1">
    <source>
        <dbReference type="SAM" id="MobiDB-lite"/>
    </source>
</evidence>
<dbReference type="Pfam" id="PF13349">
    <property type="entry name" value="DUF4097"/>
    <property type="match status" value="1"/>
</dbReference>
<dbReference type="Proteomes" id="UP000263094">
    <property type="component" value="Unassembled WGS sequence"/>
</dbReference>
<feature type="compositionally biased region" description="Basic and acidic residues" evidence="1">
    <location>
        <begin position="251"/>
        <end position="262"/>
    </location>
</feature>
<dbReference type="InterPro" id="IPR025164">
    <property type="entry name" value="Toastrack_DUF4097"/>
</dbReference>
<dbReference type="RefSeq" id="WP_128556279.1">
    <property type="nucleotide sequence ID" value="NZ_QUAK01000075.1"/>
</dbReference>
<name>A0A372M5H8_9ACTN</name>
<evidence type="ECO:0000313" key="4">
    <source>
        <dbReference type="Proteomes" id="UP000263094"/>
    </source>
</evidence>